<keyword evidence="3" id="KW-1185">Reference proteome</keyword>
<feature type="transmembrane region" description="Helical" evidence="1">
    <location>
        <begin position="12"/>
        <end position="32"/>
    </location>
</feature>
<dbReference type="EMBL" id="BMKL01000001">
    <property type="protein sequence ID" value="GGD90038.1"/>
    <property type="molecule type" value="Genomic_DNA"/>
</dbReference>
<proteinExistence type="predicted"/>
<dbReference type="Gene3D" id="1.10.150.20">
    <property type="entry name" value="5' to 3' exonuclease, C-terminal subdomain"/>
    <property type="match status" value="1"/>
</dbReference>
<keyword evidence="1" id="KW-0472">Membrane</keyword>
<comment type="caution">
    <text evidence="2">The sequence shown here is derived from an EMBL/GenBank/DDBJ whole genome shotgun (WGS) entry which is preliminary data.</text>
</comment>
<evidence type="ECO:0000313" key="3">
    <source>
        <dbReference type="Proteomes" id="UP000619041"/>
    </source>
</evidence>
<sequence>MTANEFISANWPLLLIGAVLALALLWWIIATTRRTRVTVDRRDTLDEGAARAARNQALIDAPPVAVREDAPLVPPAVPEAIGGAGVAVAAAAQEARIEALEHADDLTRIKGLGPKLAATLNEFGITRFDQIAAWDDGDIDRIDAQLGRFQGRIRRDDWVAQARFLAAGDTAGFEQRFGAT</sequence>
<dbReference type="Proteomes" id="UP000619041">
    <property type="component" value="Unassembled WGS sequence"/>
</dbReference>
<organism evidence="2 3">
    <name type="scientific">Tsuneonella deserti</name>
    <dbReference type="NCBI Taxonomy" id="2035528"/>
    <lineage>
        <taxon>Bacteria</taxon>
        <taxon>Pseudomonadati</taxon>
        <taxon>Pseudomonadota</taxon>
        <taxon>Alphaproteobacteria</taxon>
        <taxon>Sphingomonadales</taxon>
        <taxon>Erythrobacteraceae</taxon>
        <taxon>Tsuneonella</taxon>
    </lineage>
</organism>
<dbReference type="RefSeq" id="WP_188643871.1">
    <property type="nucleotide sequence ID" value="NZ_BMKL01000001.1"/>
</dbReference>
<gene>
    <name evidence="2" type="ORF">GCM10011515_07070</name>
</gene>
<reference evidence="3" key="1">
    <citation type="journal article" date="2019" name="Int. J. Syst. Evol. Microbiol.">
        <title>The Global Catalogue of Microorganisms (GCM) 10K type strain sequencing project: providing services to taxonomists for standard genome sequencing and annotation.</title>
        <authorList>
            <consortium name="The Broad Institute Genomics Platform"/>
            <consortium name="The Broad Institute Genome Sequencing Center for Infectious Disease"/>
            <person name="Wu L."/>
            <person name="Ma J."/>
        </authorList>
    </citation>
    <scope>NUCLEOTIDE SEQUENCE [LARGE SCALE GENOMIC DNA]</scope>
    <source>
        <strain evidence="3">CGMCC 1.15959</strain>
    </source>
</reference>
<evidence type="ECO:0000256" key="1">
    <source>
        <dbReference type="SAM" id="Phobius"/>
    </source>
</evidence>
<protein>
    <recommendedName>
        <fullName evidence="4">Flap endonuclease-1-like 5' DNA nuclease</fullName>
    </recommendedName>
</protein>
<evidence type="ECO:0000313" key="2">
    <source>
        <dbReference type="EMBL" id="GGD90038.1"/>
    </source>
</evidence>
<keyword evidence="1" id="KW-1133">Transmembrane helix</keyword>
<accession>A0ABQ1S5B9</accession>
<evidence type="ECO:0008006" key="4">
    <source>
        <dbReference type="Google" id="ProtNLM"/>
    </source>
</evidence>
<keyword evidence="1" id="KW-0812">Transmembrane</keyword>
<name>A0ABQ1S5B9_9SPHN</name>